<dbReference type="CDD" id="cd06261">
    <property type="entry name" value="TM_PBP2"/>
    <property type="match status" value="1"/>
</dbReference>
<keyword evidence="6 7" id="KW-0472">Membrane</keyword>
<reference evidence="10" key="1">
    <citation type="journal article" date="2019" name="Int. J. Syst. Evol. Microbiol.">
        <title>The Global Catalogue of Microorganisms (GCM) 10K type strain sequencing project: providing services to taxonomists for standard genome sequencing and annotation.</title>
        <authorList>
            <consortium name="The Broad Institute Genomics Platform"/>
            <consortium name="The Broad Institute Genome Sequencing Center for Infectious Disease"/>
            <person name="Wu L."/>
            <person name="Ma J."/>
        </authorList>
    </citation>
    <scope>NUCLEOTIDE SEQUENCE [LARGE SCALE GENOMIC DNA]</scope>
    <source>
        <strain evidence="10">CGMCC 1.18575</strain>
    </source>
</reference>
<evidence type="ECO:0000256" key="6">
    <source>
        <dbReference type="ARBA" id="ARBA00023136"/>
    </source>
</evidence>
<comment type="caution">
    <text evidence="9">The sequence shown here is derived from an EMBL/GenBank/DDBJ whole genome shotgun (WGS) entry which is preliminary data.</text>
</comment>
<name>A0ABW0HZ31_9BACL</name>
<evidence type="ECO:0000313" key="10">
    <source>
        <dbReference type="Proteomes" id="UP001596113"/>
    </source>
</evidence>
<dbReference type="RefSeq" id="WP_378138284.1">
    <property type="nucleotide sequence ID" value="NZ_JBHSMI010000052.1"/>
</dbReference>
<feature type="transmembrane region" description="Helical" evidence="7">
    <location>
        <begin position="240"/>
        <end position="262"/>
    </location>
</feature>
<evidence type="ECO:0000256" key="4">
    <source>
        <dbReference type="ARBA" id="ARBA00022692"/>
    </source>
</evidence>
<keyword evidence="5 7" id="KW-1133">Transmembrane helix</keyword>
<dbReference type="SUPFAM" id="SSF161098">
    <property type="entry name" value="MetI-like"/>
    <property type="match status" value="1"/>
</dbReference>
<feature type="transmembrane region" description="Helical" evidence="7">
    <location>
        <begin position="70"/>
        <end position="92"/>
    </location>
</feature>
<dbReference type="InterPro" id="IPR035906">
    <property type="entry name" value="MetI-like_sf"/>
</dbReference>
<evidence type="ECO:0000256" key="1">
    <source>
        <dbReference type="ARBA" id="ARBA00004651"/>
    </source>
</evidence>
<organism evidence="9 10">
    <name type="scientific">Cohnella soli</name>
    <dbReference type="NCBI Taxonomy" id="425005"/>
    <lineage>
        <taxon>Bacteria</taxon>
        <taxon>Bacillati</taxon>
        <taxon>Bacillota</taxon>
        <taxon>Bacilli</taxon>
        <taxon>Bacillales</taxon>
        <taxon>Paenibacillaceae</taxon>
        <taxon>Cohnella</taxon>
    </lineage>
</organism>
<dbReference type="InterPro" id="IPR000515">
    <property type="entry name" value="MetI-like"/>
</dbReference>
<dbReference type="PROSITE" id="PS50928">
    <property type="entry name" value="ABC_TM1"/>
    <property type="match status" value="1"/>
</dbReference>
<dbReference type="Proteomes" id="UP001596113">
    <property type="component" value="Unassembled WGS sequence"/>
</dbReference>
<keyword evidence="3" id="KW-1003">Cell membrane</keyword>
<evidence type="ECO:0000259" key="8">
    <source>
        <dbReference type="PROSITE" id="PS50928"/>
    </source>
</evidence>
<evidence type="ECO:0000256" key="7">
    <source>
        <dbReference type="RuleBase" id="RU363032"/>
    </source>
</evidence>
<evidence type="ECO:0000256" key="3">
    <source>
        <dbReference type="ARBA" id="ARBA00022475"/>
    </source>
</evidence>
<keyword evidence="4 7" id="KW-0812">Transmembrane</keyword>
<keyword evidence="2 7" id="KW-0813">Transport</keyword>
<evidence type="ECO:0000313" key="9">
    <source>
        <dbReference type="EMBL" id="MFC5406254.1"/>
    </source>
</evidence>
<gene>
    <name evidence="9" type="ORF">ACFPOF_26230</name>
</gene>
<keyword evidence="10" id="KW-1185">Reference proteome</keyword>
<feature type="transmembrane region" description="Helical" evidence="7">
    <location>
        <begin position="179"/>
        <end position="204"/>
    </location>
</feature>
<dbReference type="Gene3D" id="1.10.3720.10">
    <property type="entry name" value="MetI-like"/>
    <property type="match status" value="1"/>
</dbReference>
<dbReference type="PANTHER" id="PTHR43744">
    <property type="entry name" value="ABC TRANSPORTER PERMEASE PROTEIN MG189-RELATED-RELATED"/>
    <property type="match status" value="1"/>
</dbReference>
<feature type="transmembrane region" description="Helical" evidence="7">
    <location>
        <begin position="135"/>
        <end position="158"/>
    </location>
</feature>
<dbReference type="Pfam" id="PF00528">
    <property type="entry name" value="BPD_transp_1"/>
    <property type="match status" value="1"/>
</dbReference>
<protein>
    <submittedName>
        <fullName evidence="9">Carbohydrate ABC transporter permease</fullName>
    </submittedName>
</protein>
<comment type="similarity">
    <text evidence="7">Belongs to the binding-protein-dependent transport system permease family.</text>
</comment>
<evidence type="ECO:0000256" key="2">
    <source>
        <dbReference type="ARBA" id="ARBA00022448"/>
    </source>
</evidence>
<feature type="domain" description="ABC transmembrane type-1" evidence="8">
    <location>
        <begin position="67"/>
        <end position="257"/>
    </location>
</feature>
<accession>A0ABW0HZ31</accession>
<comment type="subcellular location">
    <subcellularLocation>
        <location evidence="1 7">Cell membrane</location>
        <topology evidence="1 7">Multi-pass membrane protein</topology>
    </subcellularLocation>
</comment>
<sequence>MAVKPFPRFVAILALVFFLAITLVPFALLLIVSLRDNLDLMIQFWSWPEQLKWSNYADAFAGVKSSIGNSLFVCSVTVIGAVALASLSGYAFARFRFAGRGLLFLMLLGVLMIPVLLTYIPLYSIIVTFKMTNTYWALILPYIAGSHLLGIMLCRTFFESLPDELFEAARMDGANELYVYGRIALPLSVPVLMTLGIVVFIAMYGDYLWPLLVLDESKYTFAVAAAKLNGNGRQDIGLSFAGYVIGSVPMIAVMAIGMKYYVEGLVSGAVKS</sequence>
<feature type="transmembrane region" description="Helical" evidence="7">
    <location>
        <begin position="12"/>
        <end position="34"/>
    </location>
</feature>
<dbReference type="EMBL" id="JBHSMI010000052">
    <property type="protein sequence ID" value="MFC5406254.1"/>
    <property type="molecule type" value="Genomic_DNA"/>
</dbReference>
<proteinExistence type="inferred from homology"/>
<evidence type="ECO:0000256" key="5">
    <source>
        <dbReference type="ARBA" id="ARBA00022989"/>
    </source>
</evidence>
<feature type="transmembrane region" description="Helical" evidence="7">
    <location>
        <begin position="104"/>
        <end position="129"/>
    </location>
</feature>
<dbReference type="PANTHER" id="PTHR43744:SF12">
    <property type="entry name" value="ABC TRANSPORTER PERMEASE PROTEIN MG189-RELATED"/>
    <property type="match status" value="1"/>
</dbReference>